<evidence type="ECO:0000313" key="3">
    <source>
        <dbReference type="Proteomes" id="UP001499947"/>
    </source>
</evidence>
<comment type="caution">
    <text evidence="2">The sequence shown here is derived from an EMBL/GenBank/DDBJ whole genome shotgun (WGS) entry which is preliminary data.</text>
</comment>
<keyword evidence="3" id="KW-1185">Reference proteome</keyword>
<protein>
    <submittedName>
        <fullName evidence="2">Uncharacterized protein</fullName>
    </submittedName>
</protein>
<organism evidence="2 3">
    <name type="scientific">Streptomyces yatensis</name>
    <dbReference type="NCBI Taxonomy" id="155177"/>
    <lineage>
        <taxon>Bacteria</taxon>
        <taxon>Bacillati</taxon>
        <taxon>Actinomycetota</taxon>
        <taxon>Actinomycetes</taxon>
        <taxon>Kitasatosporales</taxon>
        <taxon>Streptomycetaceae</taxon>
        <taxon>Streptomyces</taxon>
        <taxon>Streptomyces violaceusniger group</taxon>
    </lineage>
</organism>
<gene>
    <name evidence="2" type="ORF">GCM10009680_57790</name>
</gene>
<accession>A0ABP4US25</accession>
<name>A0ABP4US25_9ACTN</name>
<evidence type="ECO:0000256" key="1">
    <source>
        <dbReference type="SAM" id="MobiDB-lite"/>
    </source>
</evidence>
<feature type="region of interest" description="Disordered" evidence="1">
    <location>
        <begin position="1"/>
        <end position="72"/>
    </location>
</feature>
<dbReference type="EMBL" id="BAAALR010000065">
    <property type="protein sequence ID" value="GAA1709267.1"/>
    <property type="molecule type" value="Genomic_DNA"/>
</dbReference>
<reference evidence="3" key="1">
    <citation type="journal article" date="2019" name="Int. J. Syst. Evol. Microbiol.">
        <title>The Global Catalogue of Microorganisms (GCM) 10K type strain sequencing project: providing services to taxonomists for standard genome sequencing and annotation.</title>
        <authorList>
            <consortium name="The Broad Institute Genomics Platform"/>
            <consortium name="The Broad Institute Genome Sequencing Center for Infectious Disease"/>
            <person name="Wu L."/>
            <person name="Ma J."/>
        </authorList>
    </citation>
    <scope>NUCLEOTIDE SEQUENCE [LARGE SCALE GENOMIC DNA]</scope>
    <source>
        <strain evidence="3">JCM 13244</strain>
    </source>
</reference>
<sequence>MPFGPRRRERLLDMNNPAGWDGFNDPNVTAETDDMTGDQDRRGVGGEVQTPGDSGDGRVAGSPGVADSSGAG</sequence>
<dbReference type="Proteomes" id="UP001499947">
    <property type="component" value="Unassembled WGS sequence"/>
</dbReference>
<evidence type="ECO:0000313" key="2">
    <source>
        <dbReference type="EMBL" id="GAA1709267.1"/>
    </source>
</evidence>
<proteinExistence type="predicted"/>